<dbReference type="GO" id="GO:0043139">
    <property type="term" value="F:5'-3' DNA helicase activity"/>
    <property type="evidence" value="ECO:0007669"/>
    <property type="project" value="UniProtKB-EC"/>
</dbReference>
<dbReference type="InterPro" id="IPR051055">
    <property type="entry name" value="PIF1_helicase"/>
</dbReference>
<dbReference type="GO" id="GO:0006281">
    <property type="term" value="P:DNA repair"/>
    <property type="evidence" value="ECO:0007669"/>
    <property type="project" value="UniProtKB-KW"/>
</dbReference>
<dbReference type="PANTHER" id="PTHR47642">
    <property type="entry name" value="ATP-DEPENDENT DNA HELICASE"/>
    <property type="match status" value="1"/>
</dbReference>
<comment type="similarity">
    <text evidence="1">Belongs to the helicase family.</text>
</comment>
<dbReference type="Gene3D" id="3.40.50.300">
    <property type="entry name" value="P-loop containing nucleotide triphosphate hydrolases"/>
    <property type="match status" value="1"/>
</dbReference>
<keyword evidence="1" id="KW-0378">Hydrolase</keyword>
<dbReference type="PANTHER" id="PTHR47642:SF8">
    <property type="entry name" value="ATP-DEPENDENT DNA HELICASE"/>
    <property type="match status" value="1"/>
</dbReference>
<sequence length="235" mass="26642">MVGNKMYIDQRLQQIIGTKKVFGGVSIIAVGDLFQLKPVRDGWIFNDLSIDYGPLASNLWKDHFTAFELTDIMRQKDHQRFAELLNRLREGYQTEEDLILLKTREIPPKNIPLHATHLFQTNKQVNAYNELMFSLLNVPKVEAASHDIVTGDVTKAVKEEIISCIPLDSQQTMGSIRKLSLGVGLRVELCLNVALRIGRYKNAEVLRKQFPLRPAAAKTVHRCQGDTLMEVAVDM</sequence>
<evidence type="ECO:0000313" key="3">
    <source>
        <dbReference type="EMBL" id="KAJ8018121.1"/>
    </source>
</evidence>
<keyword evidence="1" id="KW-0067">ATP-binding</keyword>
<proteinExistence type="inferred from homology"/>
<dbReference type="Proteomes" id="UP001152320">
    <property type="component" value="Unassembled WGS sequence"/>
</dbReference>
<dbReference type="AlphaFoldDB" id="A0A9Q0YG97"/>
<dbReference type="EC" id="5.6.2.3" evidence="1"/>
<feature type="domain" description="DNA helicase Pif1-like DEAD-box helicase" evidence="2">
    <location>
        <begin position="8"/>
        <end position="96"/>
    </location>
</feature>
<dbReference type="Pfam" id="PF05970">
    <property type="entry name" value="PIF1"/>
    <property type="match status" value="1"/>
</dbReference>
<name>A0A9Q0YG97_HOLLE</name>
<dbReference type="GO" id="GO:0006310">
    <property type="term" value="P:DNA recombination"/>
    <property type="evidence" value="ECO:0007669"/>
    <property type="project" value="UniProtKB-KW"/>
</dbReference>
<comment type="caution">
    <text evidence="3">The sequence shown here is derived from an EMBL/GenBank/DDBJ whole genome shotgun (WGS) entry which is preliminary data.</text>
</comment>
<protein>
    <recommendedName>
        <fullName evidence="1">ATP-dependent DNA helicase</fullName>
        <ecNumber evidence="1">5.6.2.3</ecNumber>
    </recommendedName>
</protein>
<organism evidence="3 4">
    <name type="scientific">Holothuria leucospilota</name>
    <name type="common">Black long sea cucumber</name>
    <name type="synonym">Mertensiothuria leucospilota</name>
    <dbReference type="NCBI Taxonomy" id="206669"/>
    <lineage>
        <taxon>Eukaryota</taxon>
        <taxon>Metazoa</taxon>
        <taxon>Echinodermata</taxon>
        <taxon>Eleutherozoa</taxon>
        <taxon>Echinozoa</taxon>
        <taxon>Holothuroidea</taxon>
        <taxon>Aspidochirotacea</taxon>
        <taxon>Aspidochirotida</taxon>
        <taxon>Holothuriidae</taxon>
        <taxon>Holothuria</taxon>
    </lineage>
</organism>
<dbReference type="InterPro" id="IPR027417">
    <property type="entry name" value="P-loop_NTPase"/>
</dbReference>
<dbReference type="OrthoDB" id="6102502at2759"/>
<gene>
    <name evidence="3" type="ORF">HOLleu_44061</name>
</gene>
<keyword evidence="1" id="KW-0233">DNA recombination</keyword>
<keyword evidence="1" id="KW-0547">Nucleotide-binding</keyword>
<keyword evidence="1" id="KW-0234">DNA repair</keyword>
<reference evidence="3" key="1">
    <citation type="submission" date="2021-10" db="EMBL/GenBank/DDBJ databases">
        <title>Tropical sea cucumber genome reveals ecological adaptation and Cuvierian tubules defense mechanism.</title>
        <authorList>
            <person name="Chen T."/>
        </authorList>
    </citation>
    <scope>NUCLEOTIDE SEQUENCE</scope>
    <source>
        <strain evidence="3">Nanhai2018</strain>
        <tissue evidence="3">Muscle</tissue>
    </source>
</reference>
<dbReference type="SUPFAM" id="SSF52540">
    <property type="entry name" value="P-loop containing nucleoside triphosphate hydrolases"/>
    <property type="match status" value="1"/>
</dbReference>
<accession>A0A9Q0YG97</accession>
<keyword evidence="1" id="KW-0227">DNA damage</keyword>
<comment type="cofactor">
    <cofactor evidence="1">
        <name>Mg(2+)</name>
        <dbReference type="ChEBI" id="CHEBI:18420"/>
    </cofactor>
</comment>
<evidence type="ECO:0000313" key="4">
    <source>
        <dbReference type="Proteomes" id="UP001152320"/>
    </source>
</evidence>
<comment type="catalytic activity">
    <reaction evidence="1">
        <text>ATP + H2O = ADP + phosphate + H(+)</text>
        <dbReference type="Rhea" id="RHEA:13065"/>
        <dbReference type="ChEBI" id="CHEBI:15377"/>
        <dbReference type="ChEBI" id="CHEBI:15378"/>
        <dbReference type="ChEBI" id="CHEBI:30616"/>
        <dbReference type="ChEBI" id="CHEBI:43474"/>
        <dbReference type="ChEBI" id="CHEBI:456216"/>
        <dbReference type="EC" id="5.6.2.3"/>
    </reaction>
</comment>
<dbReference type="GO" id="GO:0005524">
    <property type="term" value="F:ATP binding"/>
    <property type="evidence" value="ECO:0007669"/>
    <property type="project" value="UniProtKB-KW"/>
</dbReference>
<dbReference type="InterPro" id="IPR010285">
    <property type="entry name" value="DNA_helicase_pif1-like_DEAD"/>
</dbReference>
<dbReference type="GO" id="GO:0000723">
    <property type="term" value="P:telomere maintenance"/>
    <property type="evidence" value="ECO:0007669"/>
    <property type="project" value="InterPro"/>
</dbReference>
<keyword evidence="4" id="KW-1185">Reference proteome</keyword>
<keyword evidence="1 3" id="KW-0347">Helicase</keyword>
<evidence type="ECO:0000256" key="1">
    <source>
        <dbReference type="RuleBase" id="RU363044"/>
    </source>
</evidence>
<evidence type="ECO:0000259" key="2">
    <source>
        <dbReference type="Pfam" id="PF05970"/>
    </source>
</evidence>
<dbReference type="GO" id="GO:0016787">
    <property type="term" value="F:hydrolase activity"/>
    <property type="evidence" value="ECO:0007669"/>
    <property type="project" value="UniProtKB-KW"/>
</dbReference>
<dbReference type="EMBL" id="JAIZAY010000617">
    <property type="protein sequence ID" value="KAJ8018121.1"/>
    <property type="molecule type" value="Genomic_DNA"/>
</dbReference>